<protein>
    <submittedName>
        <fullName evidence="1">Uncharacterized protein</fullName>
    </submittedName>
</protein>
<dbReference type="EMBL" id="JAPHNI010000353">
    <property type="protein sequence ID" value="KAJ8112071.1"/>
    <property type="molecule type" value="Genomic_DNA"/>
</dbReference>
<organism evidence="1 2">
    <name type="scientific">Boeremia exigua</name>
    <dbReference type="NCBI Taxonomy" id="749465"/>
    <lineage>
        <taxon>Eukaryota</taxon>
        <taxon>Fungi</taxon>
        <taxon>Dikarya</taxon>
        <taxon>Ascomycota</taxon>
        <taxon>Pezizomycotina</taxon>
        <taxon>Dothideomycetes</taxon>
        <taxon>Pleosporomycetidae</taxon>
        <taxon>Pleosporales</taxon>
        <taxon>Pleosporineae</taxon>
        <taxon>Didymellaceae</taxon>
        <taxon>Boeremia</taxon>
    </lineage>
</organism>
<comment type="caution">
    <text evidence="1">The sequence shown here is derived from an EMBL/GenBank/DDBJ whole genome shotgun (WGS) entry which is preliminary data.</text>
</comment>
<gene>
    <name evidence="1" type="ORF">OPT61_g5470</name>
</gene>
<reference evidence="1" key="1">
    <citation type="submission" date="2022-11" db="EMBL/GenBank/DDBJ databases">
        <title>Genome Sequence of Boeremia exigua.</title>
        <authorList>
            <person name="Buettner E."/>
        </authorList>
    </citation>
    <scope>NUCLEOTIDE SEQUENCE</scope>
    <source>
        <strain evidence="1">CU02</strain>
    </source>
</reference>
<dbReference type="Proteomes" id="UP001153331">
    <property type="component" value="Unassembled WGS sequence"/>
</dbReference>
<accession>A0ACC2IAA9</accession>
<evidence type="ECO:0000313" key="1">
    <source>
        <dbReference type="EMBL" id="KAJ8112071.1"/>
    </source>
</evidence>
<proteinExistence type="predicted"/>
<name>A0ACC2IAA9_9PLEO</name>
<sequence length="173" mass="18474">MVFSVVAPVVSVFDESLNAADLDRSDHGRRVSYQDLPAEVTTLDNSPRCKLVTLTFGSSGSVHPPSRIVERIHSSIVGFLTVATQTTVYTSLYSHSADVQPGGLPEITEGDDGCGGWLACVLVGGDVDQQLSNDSLEGVEGQVDEWLKRMRLDGSTEGVNIRTGVSKGDVFMS</sequence>
<evidence type="ECO:0000313" key="2">
    <source>
        <dbReference type="Proteomes" id="UP001153331"/>
    </source>
</evidence>
<keyword evidence="2" id="KW-1185">Reference proteome</keyword>